<sequence length="124" mass="13777">MKRTKKKVLHRDLKPQNILLAKGVAKIADLGMAMWIVDPCEAYIGKEVQDFVEPLLQSDARLRPYIGIIIAHKFFKEMADASGSAGSSFSCASKHLKKTKHLLQTTAASRRSDPVACVHLLGRY</sequence>
<keyword evidence="11" id="KW-1185">Reference proteome</keyword>
<evidence type="ECO:0000313" key="11">
    <source>
        <dbReference type="Proteomes" id="UP000748756"/>
    </source>
</evidence>
<dbReference type="InterPro" id="IPR000719">
    <property type="entry name" value="Prot_kinase_dom"/>
</dbReference>
<accession>A0A9P5UX23</accession>
<organism evidence="10 11">
    <name type="scientific">Linnemannia schmuckeri</name>
    <dbReference type="NCBI Taxonomy" id="64567"/>
    <lineage>
        <taxon>Eukaryota</taxon>
        <taxon>Fungi</taxon>
        <taxon>Fungi incertae sedis</taxon>
        <taxon>Mucoromycota</taxon>
        <taxon>Mortierellomycotina</taxon>
        <taxon>Mortierellomycetes</taxon>
        <taxon>Mortierellales</taxon>
        <taxon>Mortierellaceae</taxon>
        <taxon>Linnemannia</taxon>
    </lineage>
</organism>
<keyword evidence="4" id="KW-0418">Kinase</keyword>
<dbReference type="OrthoDB" id="10252171at2759"/>
<dbReference type="InterPro" id="IPR008271">
    <property type="entry name" value="Ser/Thr_kinase_AS"/>
</dbReference>
<feature type="active site" description="Proton acceptor" evidence="6">
    <location>
        <position position="12"/>
    </location>
</feature>
<evidence type="ECO:0000256" key="4">
    <source>
        <dbReference type="ARBA" id="ARBA00022777"/>
    </source>
</evidence>
<dbReference type="Proteomes" id="UP000748756">
    <property type="component" value="Unassembled WGS sequence"/>
</dbReference>
<dbReference type="PANTHER" id="PTHR24350">
    <property type="entry name" value="SERINE/THREONINE-PROTEIN KINASE IAL-RELATED"/>
    <property type="match status" value="1"/>
</dbReference>
<reference evidence="10" key="1">
    <citation type="journal article" date="2020" name="Fungal Divers.">
        <title>Resolving the Mortierellaceae phylogeny through synthesis of multi-gene phylogenetics and phylogenomics.</title>
        <authorList>
            <person name="Vandepol N."/>
            <person name="Liber J."/>
            <person name="Desiro A."/>
            <person name="Na H."/>
            <person name="Kennedy M."/>
            <person name="Barry K."/>
            <person name="Grigoriev I.V."/>
            <person name="Miller A.N."/>
            <person name="O'Donnell K."/>
            <person name="Stajich J.E."/>
            <person name="Bonito G."/>
        </authorList>
    </citation>
    <scope>NUCLEOTIDE SEQUENCE</scope>
    <source>
        <strain evidence="10">NRRL 6426</strain>
    </source>
</reference>
<evidence type="ECO:0000256" key="5">
    <source>
        <dbReference type="ARBA" id="ARBA00022840"/>
    </source>
</evidence>
<dbReference type="EMBL" id="JAAAUQ010002416">
    <property type="protein sequence ID" value="KAF9123903.1"/>
    <property type="molecule type" value="Genomic_DNA"/>
</dbReference>
<name>A0A9P5UX23_9FUNG</name>
<dbReference type="GO" id="GO:0004674">
    <property type="term" value="F:protein serine/threonine kinase activity"/>
    <property type="evidence" value="ECO:0007669"/>
    <property type="project" value="UniProtKB-KW"/>
</dbReference>
<dbReference type="PROSITE" id="PS50011">
    <property type="entry name" value="PROTEIN_KINASE_DOM"/>
    <property type="match status" value="1"/>
</dbReference>
<dbReference type="Pfam" id="PF00069">
    <property type="entry name" value="Pkinase"/>
    <property type="match status" value="1"/>
</dbReference>
<keyword evidence="5 7" id="KW-0067">ATP-binding</keyword>
<keyword evidence="3 7" id="KW-0547">Nucleotide-binding</keyword>
<keyword evidence="2" id="KW-0808">Transferase</keyword>
<feature type="cross-link" description="Glycyl lysine isopeptide (Lys-Gly) (interchain with G-Cter in SUMO2)" evidence="8">
    <location>
        <position position="14"/>
    </location>
</feature>
<dbReference type="InterPro" id="IPR011009">
    <property type="entry name" value="Kinase-like_dom_sf"/>
</dbReference>
<dbReference type="Gene3D" id="1.10.510.10">
    <property type="entry name" value="Transferase(Phosphotransferase) domain 1"/>
    <property type="match status" value="1"/>
</dbReference>
<dbReference type="InterPro" id="IPR030616">
    <property type="entry name" value="Aur-like"/>
</dbReference>
<dbReference type="SUPFAM" id="SSF56112">
    <property type="entry name" value="Protein kinase-like (PK-like)"/>
    <property type="match status" value="1"/>
</dbReference>
<evidence type="ECO:0000256" key="3">
    <source>
        <dbReference type="ARBA" id="ARBA00022741"/>
    </source>
</evidence>
<protein>
    <recommendedName>
        <fullName evidence="9">Protein kinase domain-containing protein</fullName>
    </recommendedName>
</protein>
<proteinExistence type="predicted"/>
<dbReference type="GO" id="GO:0005524">
    <property type="term" value="F:ATP binding"/>
    <property type="evidence" value="ECO:0007669"/>
    <property type="project" value="UniProtKB-KW"/>
</dbReference>
<evidence type="ECO:0000256" key="8">
    <source>
        <dbReference type="PIRSR" id="PIRSR630616-3"/>
    </source>
</evidence>
<keyword evidence="1" id="KW-0723">Serine/threonine-protein kinase</keyword>
<evidence type="ECO:0000256" key="6">
    <source>
        <dbReference type="PIRSR" id="PIRSR630616-1"/>
    </source>
</evidence>
<evidence type="ECO:0000313" key="10">
    <source>
        <dbReference type="EMBL" id="KAF9123903.1"/>
    </source>
</evidence>
<gene>
    <name evidence="10" type="ORF">BG015_005218</name>
</gene>
<comment type="caution">
    <text evidence="10">The sequence shown here is derived from an EMBL/GenBank/DDBJ whole genome shotgun (WGS) entry which is preliminary data.</text>
</comment>
<evidence type="ECO:0000259" key="9">
    <source>
        <dbReference type="PROSITE" id="PS50011"/>
    </source>
</evidence>
<evidence type="ECO:0000256" key="1">
    <source>
        <dbReference type="ARBA" id="ARBA00022527"/>
    </source>
</evidence>
<evidence type="ECO:0000256" key="2">
    <source>
        <dbReference type="ARBA" id="ARBA00022679"/>
    </source>
</evidence>
<feature type="binding site" evidence="7">
    <location>
        <position position="29"/>
    </location>
    <ligand>
        <name>ATP</name>
        <dbReference type="ChEBI" id="CHEBI:30616"/>
    </ligand>
</feature>
<dbReference type="PROSITE" id="PS00108">
    <property type="entry name" value="PROTEIN_KINASE_ST"/>
    <property type="match status" value="1"/>
</dbReference>
<feature type="domain" description="Protein kinase" evidence="9">
    <location>
        <begin position="1"/>
        <end position="124"/>
    </location>
</feature>
<dbReference type="AlphaFoldDB" id="A0A9P5UX23"/>
<evidence type="ECO:0000256" key="7">
    <source>
        <dbReference type="PIRSR" id="PIRSR630616-2"/>
    </source>
</evidence>